<feature type="compositionally biased region" description="Polar residues" evidence="1">
    <location>
        <begin position="378"/>
        <end position="392"/>
    </location>
</feature>
<evidence type="ECO:0000313" key="3">
    <source>
        <dbReference type="EMBL" id="KAJ0987206.1"/>
    </source>
</evidence>
<dbReference type="PANTHER" id="PTHR21220:SF0">
    <property type="entry name" value="DNA-DEPENDENT METALLOPROTEASE SPRTN"/>
    <property type="match status" value="1"/>
</dbReference>
<reference evidence="3" key="1">
    <citation type="submission" date="2021-03" db="EMBL/GenBank/DDBJ databases">
        <authorList>
            <person name="Li Z."/>
            <person name="Yang C."/>
        </authorList>
    </citation>
    <scope>NUCLEOTIDE SEQUENCE</scope>
    <source>
        <strain evidence="3">Dzin_1.0</strain>
        <tissue evidence="3">Leaf</tissue>
    </source>
</reference>
<comment type="caution">
    <text evidence="3">The sequence shown here is derived from an EMBL/GenBank/DDBJ whole genome shotgun (WGS) entry which is preliminary data.</text>
</comment>
<name>A0A9D5D8Q5_9LILI</name>
<dbReference type="InterPro" id="IPR006640">
    <property type="entry name" value="SprT-like_domain"/>
</dbReference>
<dbReference type="OrthoDB" id="5236983at2759"/>
<protein>
    <recommendedName>
        <fullName evidence="2">SprT-like domain-containing protein</fullName>
    </recommendedName>
</protein>
<dbReference type="GO" id="GO:0031593">
    <property type="term" value="F:polyubiquitin modification-dependent protein binding"/>
    <property type="evidence" value="ECO:0007669"/>
    <property type="project" value="TreeGrafter"/>
</dbReference>
<evidence type="ECO:0000313" key="4">
    <source>
        <dbReference type="Proteomes" id="UP001085076"/>
    </source>
</evidence>
<feature type="domain" description="SprT-like" evidence="2">
    <location>
        <begin position="16"/>
        <end position="181"/>
    </location>
</feature>
<feature type="compositionally biased region" description="Basic and acidic residues" evidence="1">
    <location>
        <begin position="215"/>
        <end position="226"/>
    </location>
</feature>
<organism evidence="3 4">
    <name type="scientific">Dioscorea zingiberensis</name>
    <dbReference type="NCBI Taxonomy" id="325984"/>
    <lineage>
        <taxon>Eukaryota</taxon>
        <taxon>Viridiplantae</taxon>
        <taxon>Streptophyta</taxon>
        <taxon>Embryophyta</taxon>
        <taxon>Tracheophyta</taxon>
        <taxon>Spermatophyta</taxon>
        <taxon>Magnoliopsida</taxon>
        <taxon>Liliopsida</taxon>
        <taxon>Dioscoreales</taxon>
        <taxon>Dioscoreaceae</taxon>
        <taxon>Dioscorea</taxon>
    </lineage>
</organism>
<dbReference type="Proteomes" id="UP001085076">
    <property type="component" value="Miscellaneous, Linkage group lg01"/>
</dbReference>
<keyword evidence="4" id="KW-1185">Reference proteome</keyword>
<dbReference type="GO" id="GO:0003697">
    <property type="term" value="F:single-stranded DNA binding"/>
    <property type="evidence" value="ECO:0007669"/>
    <property type="project" value="InterPro"/>
</dbReference>
<dbReference type="GO" id="GO:0006974">
    <property type="term" value="P:DNA damage response"/>
    <property type="evidence" value="ECO:0007669"/>
    <property type="project" value="InterPro"/>
</dbReference>
<gene>
    <name evidence="3" type="ORF">J5N97_005562</name>
</gene>
<feature type="region of interest" description="Disordered" evidence="1">
    <location>
        <begin position="204"/>
        <end position="245"/>
    </location>
</feature>
<dbReference type="PANTHER" id="PTHR21220">
    <property type="entry name" value="DNA-DEPENDENT METALLOPROTEASE SPRTN"/>
    <property type="match status" value="1"/>
</dbReference>
<proteinExistence type="predicted"/>
<reference evidence="3" key="2">
    <citation type="journal article" date="2022" name="Hortic Res">
        <title>The genome of Dioscorea zingiberensis sheds light on the biosynthesis, origin and evolution of the medicinally important diosgenin saponins.</title>
        <authorList>
            <person name="Li Y."/>
            <person name="Tan C."/>
            <person name="Li Z."/>
            <person name="Guo J."/>
            <person name="Li S."/>
            <person name="Chen X."/>
            <person name="Wang C."/>
            <person name="Dai X."/>
            <person name="Yang H."/>
            <person name="Song W."/>
            <person name="Hou L."/>
            <person name="Xu J."/>
            <person name="Tong Z."/>
            <person name="Xu A."/>
            <person name="Yuan X."/>
            <person name="Wang W."/>
            <person name="Yang Q."/>
            <person name="Chen L."/>
            <person name="Sun Z."/>
            <person name="Wang K."/>
            <person name="Pan B."/>
            <person name="Chen J."/>
            <person name="Bao Y."/>
            <person name="Liu F."/>
            <person name="Qi X."/>
            <person name="Gang D.R."/>
            <person name="Wen J."/>
            <person name="Li J."/>
        </authorList>
    </citation>
    <scope>NUCLEOTIDE SEQUENCE</scope>
    <source>
        <strain evidence="3">Dzin_1.0</strain>
    </source>
</reference>
<dbReference type="AlphaFoldDB" id="A0A9D5D8Q5"/>
<evidence type="ECO:0000259" key="2">
    <source>
        <dbReference type="SMART" id="SM00731"/>
    </source>
</evidence>
<dbReference type="Pfam" id="PF10263">
    <property type="entry name" value="SprT-like"/>
    <property type="match status" value="1"/>
</dbReference>
<dbReference type="EMBL" id="JAGGNH010000001">
    <property type="protein sequence ID" value="KAJ0987206.1"/>
    <property type="molecule type" value="Genomic_DNA"/>
</dbReference>
<dbReference type="SMART" id="SM00731">
    <property type="entry name" value="SprT"/>
    <property type="match status" value="1"/>
</dbReference>
<evidence type="ECO:0000256" key="1">
    <source>
        <dbReference type="SAM" id="MobiDB-lite"/>
    </source>
</evidence>
<dbReference type="InterPro" id="IPR044245">
    <property type="entry name" value="Spartan"/>
</dbReference>
<dbReference type="GO" id="GO:0005634">
    <property type="term" value="C:nucleus"/>
    <property type="evidence" value="ECO:0007669"/>
    <property type="project" value="TreeGrafter"/>
</dbReference>
<feature type="region of interest" description="Disordered" evidence="1">
    <location>
        <begin position="370"/>
        <end position="392"/>
    </location>
</feature>
<dbReference type="GO" id="GO:0004222">
    <property type="term" value="F:metalloendopeptidase activity"/>
    <property type="evidence" value="ECO:0007669"/>
    <property type="project" value="InterPro"/>
</dbReference>
<sequence length="392" mass="44486">MAAMDLDESDVVDPHPDICALFCYYDALYFEESLGACSVSWSSRMTRCAGVCRYLPGGGCEIHLSEPLLKFRTTADVKNTLLHEMIHAFLWIKNNNKDHSQHGPSFQALMNKINSSSLIDHQKPAGGYNITIYHHFHNEVDNYRVHHWICEGCGDMIKRAINREPSGSDCIVHFRDNGSCGVPSCHWHNHKLICSGSYKKIAEPPGYKGKRKRARVQDFPDDKSKSGDIISQKIQKSDSKTATKIQSSLDSMNTITSFFPLANNETNSQSSSSSSENSKILEVKAVEPSMQTLTQVPRIPKRSRTHVLTQKCKYACNKRRKQDKEKDRCIVYSKWLGWYADEESDEEIEPLINKRTERRKKLKLLENQKGRLAESEASDATQTINQNISISP</sequence>
<accession>A0A9D5D8Q5</accession>